<dbReference type="AlphaFoldDB" id="A0A8X6K1V9"/>
<keyword evidence="1" id="KW-0067">ATP-binding</keyword>
<dbReference type="Gene3D" id="3.30.200.20">
    <property type="entry name" value="Phosphorylase Kinase, domain 1"/>
    <property type="match status" value="1"/>
</dbReference>
<evidence type="ECO:0000259" key="3">
    <source>
        <dbReference type="PROSITE" id="PS50011"/>
    </source>
</evidence>
<reference evidence="4" key="1">
    <citation type="submission" date="2020-07" db="EMBL/GenBank/DDBJ databases">
        <title>Multicomponent nature underlies the extraordinary mechanical properties of spider dragline silk.</title>
        <authorList>
            <person name="Kono N."/>
            <person name="Nakamura H."/>
            <person name="Mori M."/>
            <person name="Yoshida Y."/>
            <person name="Ohtoshi R."/>
            <person name="Malay A.D."/>
            <person name="Moran D.A.P."/>
            <person name="Tomita M."/>
            <person name="Numata K."/>
            <person name="Arakawa K."/>
        </authorList>
    </citation>
    <scope>NUCLEOTIDE SEQUENCE</scope>
</reference>
<evidence type="ECO:0000256" key="1">
    <source>
        <dbReference type="PROSITE-ProRule" id="PRU10141"/>
    </source>
</evidence>
<keyword evidence="5" id="KW-1185">Reference proteome</keyword>
<protein>
    <recommendedName>
        <fullName evidence="3">Protein kinase domain-containing protein</fullName>
    </recommendedName>
</protein>
<dbReference type="InterPro" id="IPR011009">
    <property type="entry name" value="Kinase-like_dom_sf"/>
</dbReference>
<dbReference type="SUPFAM" id="SSF56112">
    <property type="entry name" value="Protein kinase-like (PK-like)"/>
    <property type="match status" value="1"/>
</dbReference>
<gene>
    <name evidence="4" type="primary">NCL1_47693</name>
    <name evidence="4" type="ORF">TNCT_118211</name>
</gene>
<name>A0A8X6K1V9_TRICU</name>
<dbReference type="PROSITE" id="PS00107">
    <property type="entry name" value="PROTEIN_KINASE_ATP"/>
    <property type="match status" value="1"/>
</dbReference>
<organism evidence="4 5">
    <name type="scientific">Trichonephila clavata</name>
    <name type="common">Joro spider</name>
    <name type="synonym">Nephila clavata</name>
    <dbReference type="NCBI Taxonomy" id="2740835"/>
    <lineage>
        <taxon>Eukaryota</taxon>
        <taxon>Metazoa</taxon>
        <taxon>Ecdysozoa</taxon>
        <taxon>Arthropoda</taxon>
        <taxon>Chelicerata</taxon>
        <taxon>Arachnida</taxon>
        <taxon>Araneae</taxon>
        <taxon>Araneomorphae</taxon>
        <taxon>Entelegynae</taxon>
        <taxon>Araneoidea</taxon>
        <taxon>Nephilidae</taxon>
        <taxon>Trichonephila</taxon>
    </lineage>
</organism>
<evidence type="ECO:0000313" key="5">
    <source>
        <dbReference type="Proteomes" id="UP000887116"/>
    </source>
</evidence>
<dbReference type="GO" id="GO:0005524">
    <property type="term" value="F:ATP binding"/>
    <property type="evidence" value="ECO:0007669"/>
    <property type="project" value="UniProtKB-UniRule"/>
</dbReference>
<dbReference type="Proteomes" id="UP000887116">
    <property type="component" value="Unassembled WGS sequence"/>
</dbReference>
<feature type="binding site" evidence="1">
    <location>
        <position position="68"/>
    </location>
    <ligand>
        <name>ATP</name>
        <dbReference type="ChEBI" id="CHEBI:30616"/>
    </ligand>
</feature>
<dbReference type="InterPro" id="IPR000719">
    <property type="entry name" value="Prot_kinase_dom"/>
</dbReference>
<feature type="domain" description="Protein kinase" evidence="3">
    <location>
        <begin position="38"/>
        <end position="73"/>
    </location>
</feature>
<evidence type="ECO:0000313" key="4">
    <source>
        <dbReference type="EMBL" id="GFR26901.1"/>
    </source>
</evidence>
<sequence length="73" mass="7828">MAGAAKPRRKTPAAAKGHKLPEPIPEGFEVSDTYKKGWKIGPKIGSGGFGTVYFASEIGKKDYDYVVKVVSVD</sequence>
<dbReference type="PROSITE" id="PS50011">
    <property type="entry name" value="PROTEIN_KINASE_DOM"/>
    <property type="match status" value="1"/>
</dbReference>
<proteinExistence type="predicted"/>
<feature type="compositionally biased region" description="Basic residues" evidence="2">
    <location>
        <begin position="1"/>
        <end position="11"/>
    </location>
</feature>
<comment type="caution">
    <text evidence="4">The sequence shown here is derived from an EMBL/GenBank/DDBJ whole genome shotgun (WGS) entry which is preliminary data.</text>
</comment>
<accession>A0A8X6K1V9</accession>
<dbReference type="EMBL" id="BMAO01018890">
    <property type="protein sequence ID" value="GFR26901.1"/>
    <property type="molecule type" value="Genomic_DNA"/>
</dbReference>
<evidence type="ECO:0000256" key="2">
    <source>
        <dbReference type="SAM" id="MobiDB-lite"/>
    </source>
</evidence>
<keyword evidence="1" id="KW-0547">Nucleotide-binding</keyword>
<feature type="region of interest" description="Disordered" evidence="2">
    <location>
        <begin position="1"/>
        <end position="24"/>
    </location>
</feature>
<dbReference type="InterPro" id="IPR017441">
    <property type="entry name" value="Protein_kinase_ATP_BS"/>
</dbReference>
<dbReference type="GO" id="GO:0004672">
    <property type="term" value="F:protein kinase activity"/>
    <property type="evidence" value="ECO:0007669"/>
    <property type="project" value="InterPro"/>
</dbReference>
<dbReference type="OrthoDB" id="9944194at2759"/>